<keyword evidence="2" id="KW-1185">Reference proteome</keyword>
<dbReference type="KEGG" id="pbh:AAW51_2020"/>
<proteinExistence type="predicted"/>
<gene>
    <name evidence="1" type="ORF">AAW51_2020</name>
</gene>
<reference evidence="1 2" key="1">
    <citation type="submission" date="2015-05" db="EMBL/GenBank/DDBJ databases">
        <authorList>
            <person name="Tang B."/>
            <person name="Yu Y."/>
        </authorList>
    </citation>
    <scope>NUCLEOTIDE SEQUENCE [LARGE SCALE GENOMIC DNA]</scope>
    <source>
        <strain evidence="1 2">DSM 7029</strain>
    </source>
</reference>
<organism evidence="1 2">
    <name type="scientific">Caldimonas brevitalea</name>
    <dbReference type="NCBI Taxonomy" id="413882"/>
    <lineage>
        <taxon>Bacteria</taxon>
        <taxon>Pseudomonadati</taxon>
        <taxon>Pseudomonadota</taxon>
        <taxon>Betaproteobacteria</taxon>
        <taxon>Burkholderiales</taxon>
        <taxon>Sphaerotilaceae</taxon>
        <taxon>Caldimonas</taxon>
    </lineage>
</organism>
<dbReference type="RefSeq" id="WP_047194518.1">
    <property type="nucleotide sequence ID" value="NZ_CP011371.1"/>
</dbReference>
<sequence length="216" mass="24225">MSDTRPIRLFSARAPASEIIAALSDSARDFQDIVWPQVSRLPLVGGGTLRPVEAVAASNFRDELDLLAGIDAWQIQHSSSGIRGLASRVQWGRDHDSFSIRLKLPSGKETEYHKRLHAIERKDEGFLFPHLTIQAFLDKKGGRLLSAAAIKTEDLMAAAQSLVERKERDHLKNCPKLYGFKRNADGSEFVFMAWEYLQFIMKLDAKNVVHPVRDGA</sequence>
<dbReference type="Proteomes" id="UP000035352">
    <property type="component" value="Chromosome"/>
</dbReference>
<name>A0A0G3BMU4_9BURK</name>
<dbReference type="OrthoDB" id="6000959at2"/>
<evidence type="ECO:0000313" key="1">
    <source>
        <dbReference type="EMBL" id="AKJ28711.1"/>
    </source>
</evidence>
<accession>A0A0G3BMU4</accession>
<dbReference type="EMBL" id="CP011371">
    <property type="protein sequence ID" value="AKJ28711.1"/>
    <property type="molecule type" value="Genomic_DNA"/>
</dbReference>
<evidence type="ECO:0000313" key="2">
    <source>
        <dbReference type="Proteomes" id="UP000035352"/>
    </source>
</evidence>
<protein>
    <submittedName>
        <fullName evidence="1">Uncharacterized protein</fullName>
    </submittedName>
</protein>
<dbReference type="AlphaFoldDB" id="A0A0G3BMU4"/>